<feature type="transmembrane region" description="Helical" evidence="2">
    <location>
        <begin position="189"/>
        <end position="212"/>
    </location>
</feature>
<dbReference type="Proteomes" id="UP000244855">
    <property type="component" value="Unassembled WGS sequence"/>
</dbReference>
<gene>
    <name evidence="3" type="ORF">DM02DRAFT_699582</name>
</gene>
<evidence type="ECO:0000313" key="3">
    <source>
        <dbReference type="EMBL" id="PVI02888.1"/>
    </source>
</evidence>
<keyword evidence="2" id="KW-0472">Membrane</keyword>
<evidence type="ECO:0000256" key="1">
    <source>
        <dbReference type="SAM" id="MobiDB-lite"/>
    </source>
</evidence>
<protein>
    <recommendedName>
        <fullName evidence="5">Mid2 domain-containing protein</fullName>
    </recommendedName>
</protein>
<organism evidence="3 4">
    <name type="scientific">Periconia macrospinosa</name>
    <dbReference type="NCBI Taxonomy" id="97972"/>
    <lineage>
        <taxon>Eukaryota</taxon>
        <taxon>Fungi</taxon>
        <taxon>Dikarya</taxon>
        <taxon>Ascomycota</taxon>
        <taxon>Pezizomycotina</taxon>
        <taxon>Dothideomycetes</taxon>
        <taxon>Pleosporomycetidae</taxon>
        <taxon>Pleosporales</taxon>
        <taxon>Massarineae</taxon>
        <taxon>Periconiaceae</taxon>
        <taxon>Periconia</taxon>
    </lineage>
</organism>
<dbReference type="AlphaFoldDB" id="A0A2V1DX10"/>
<dbReference type="OrthoDB" id="4770059at2759"/>
<accession>A0A2V1DX10</accession>
<dbReference type="EMBL" id="KZ805337">
    <property type="protein sequence ID" value="PVI02888.1"/>
    <property type="molecule type" value="Genomic_DNA"/>
</dbReference>
<keyword evidence="2" id="KW-1133">Transmembrane helix</keyword>
<name>A0A2V1DX10_9PLEO</name>
<proteinExistence type="predicted"/>
<sequence length="281" mass="29523">MDQVNSASYFLQGQTSISSCFPENYDPKTTAIYNPGVCPSGYTPARAAEEKALSTIAQAPSAKATQTCCPTYAVFEAREPSQDVLFMSTMACQSFFGASGVIRVTSLSGDSLVTKMTSYAHSDVLNAYGIVIAVATTTSSVMKESGTDLAQTTSFTSIVPTSTSTSTSTPASSLPPSTPSGGLTTAQKAGVGGGIIGGVLILALIGGLLYYIRQLKRKQSPPIGPKEDSLSIREFDDASSVHELIVPAKYAHELPTGRRSNEAHELPSGIYVHELYTGTPR</sequence>
<reference evidence="3 4" key="1">
    <citation type="journal article" date="2018" name="Sci. Rep.">
        <title>Comparative genomics provides insights into the lifestyle and reveals functional heterogeneity of dark septate endophytic fungi.</title>
        <authorList>
            <person name="Knapp D.G."/>
            <person name="Nemeth J.B."/>
            <person name="Barry K."/>
            <person name="Hainaut M."/>
            <person name="Henrissat B."/>
            <person name="Johnson J."/>
            <person name="Kuo A."/>
            <person name="Lim J.H.P."/>
            <person name="Lipzen A."/>
            <person name="Nolan M."/>
            <person name="Ohm R.A."/>
            <person name="Tamas L."/>
            <person name="Grigoriev I.V."/>
            <person name="Spatafora J.W."/>
            <person name="Nagy L.G."/>
            <person name="Kovacs G.M."/>
        </authorList>
    </citation>
    <scope>NUCLEOTIDE SEQUENCE [LARGE SCALE GENOMIC DNA]</scope>
    <source>
        <strain evidence="3 4">DSE2036</strain>
    </source>
</reference>
<keyword evidence="2" id="KW-0812">Transmembrane</keyword>
<evidence type="ECO:0000256" key="2">
    <source>
        <dbReference type="SAM" id="Phobius"/>
    </source>
</evidence>
<evidence type="ECO:0008006" key="5">
    <source>
        <dbReference type="Google" id="ProtNLM"/>
    </source>
</evidence>
<keyword evidence="4" id="KW-1185">Reference proteome</keyword>
<feature type="region of interest" description="Disordered" evidence="1">
    <location>
        <begin position="159"/>
        <end position="185"/>
    </location>
</feature>
<evidence type="ECO:0000313" key="4">
    <source>
        <dbReference type="Proteomes" id="UP000244855"/>
    </source>
</evidence>